<evidence type="ECO:0000256" key="3">
    <source>
        <dbReference type="ARBA" id="ARBA00023027"/>
    </source>
</evidence>
<comment type="similarity">
    <text evidence="6">Belongs to the aldehyde dehydrogenase family.</text>
</comment>
<dbReference type="Gene3D" id="3.40.309.10">
    <property type="entry name" value="Aldehyde Dehydrogenase, Chain A, domain 2"/>
    <property type="match status" value="1"/>
</dbReference>
<dbReference type="AlphaFoldDB" id="A0A1K2HM10"/>
<dbReference type="Gene3D" id="3.40.605.10">
    <property type="entry name" value="Aldehyde Dehydrogenase, Chain A, domain 1"/>
    <property type="match status" value="1"/>
</dbReference>
<dbReference type="STRING" id="1121279.SAMN02745887_02552"/>
<reference evidence="8 9" key="1">
    <citation type="submission" date="2016-11" db="EMBL/GenBank/DDBJ databases">
        <authorList>
            <person name="Jaros S."/>
            <person name="Januszkiewicz K."/>
            <person name="Wedrychowicz H."/>
        </authorList>
    </citation>
    <scope>NUCLEOTIDE SEQUENCE [LARGE SCALE GENOMIC DNA]</scope>
    <source>
        <strain evidence="8 9">DSM 18899</strain>
    </source>
</reference>
<proteinExistence type="inferred from homology"/>
<dbReference type="GO" id="GO:0004029">
    <property type="term" value="F:aldehyde dehydrogenase (NAD+) activity"/>
    <property type="evidence" value="ECO:0007669"/>
    <property type="project" value="UniProtKB-EC"/>
</dbReference>
<gene>
    <name evidence="8" type="ORF">SAMN02745887_02552</name>
</gene>
<dbReference type="PROSITE" id="PS00687">
    <property type="entry name" value="ALDEHYDE_DEHYDR_GLU"/>
    <property type="match status" value="1"/>
</dbReference>
<organism evidence="8 9">
    <name type="scientific">Chitinimonas taiwanensis DSM 18899</name>
    <dbReference type="NCBI Taxonomy" id="1121279"/>
    <lineage>
        <taxon>Bacteria</taxon>
        <taxon>Pseudomonadati</taxon>
        <taxon>Pseudomonadota</taxon>
        <taxon>Betaproteobacteria</taxon>
        <taxon>Neisseriales</taxon>
        <taxon>Chitinibacteraceae</taxon>
        <taxon>Chitinimonas</taxon>
    </lineage>
</organism>
<dbReference type="InterPro" id="IPR016161">
    <property type="entry name" value="Ald_DH/histidinol_DH"/>
</dbReference>
<evidence type="ECO:0000259" key="7">
    <source>
        <dbReference type="Pfam" id="PF00171"/>
    </source>
</evidence>
<evidence type="ECO:0000313" key="9">
    <source>
        <dbReference type="Proteomes" id="UP000186513"/>
    </source>
</evidence>
<accession>A0A1K2HM10</accession>
<dbReference type="InterPro" id="IPR044638">
    <property type="entry name" value="ALDH7A1-like"/>
</dbReference>
<dbReference type="InterPro" id="IPR029510">
    <property type="entry name" value="Ald_DH_CS_GLU"/>
</dbReference>
<feature type="active site" evidence="5">
    <location>
        <position position="271"/>
    </location>
</feature>
<evidence type="ECO:0000256" key="2">
    <source>
        <dbReference type="ARBA" id="ARBA00023002"/>
    </source>
</evidence>
<dbReference type="InterPro" id="IPR016163">
    <property type="entry name" value="Ald_DH_C"/>
</dbReference>
<evidence type="ECO:0000256" key="5">
    <source>
        <dbReference type="PROSITE-ProRule" id="PRU10007"/>
    </source>
</evidence>
<evidence type="ECO:0000256" key="1">
    <source>
        <dbReference type="ARBA" id="ARBA00011881"/>
    </source>
</evidence>
<evidence type="ECO:0000313" key="8">
    <source>
        <dbReference type="EMBL" id="SFZ77725.1"/>
    </source>
</evidence>
<keyword evidence="3" id="KW-0520">NAD</keyword>
<dbReference type="PANTHER" id="PTHR43521:SF1">
    <property type="entry name" value="ALPHA-AMINOADIPIC SEMIALDEHYDE DEHYDROGENASE"/>
    <property type="match status" value="1"/>
</dbReference>
<keyword evidence="9" id="KW-1185">Reference proteome</keyword>
<dbReference type="RefSeq" id="WP_084658554.1">
    <property type="nucleotide sequence ID" value="NZ_FPKR01000010.1"/>
</dbReference>
<dbReference type="PANTHER" id="PTHR43521">
    <property type="entry name" value="ALPHA-AMINOADIPIC SEMIALDEHYDE DEHYDROGENASE"/>
    <property type="match status" value="1"/>
</dbReference>
<dbReference type="InterPro" id="IPR016162">
    <property type="entry name" value="Ald_DH_N"/>
</dbReference>
<dbReference type="SUPFAM" id="SSF53720">
    <property type="entry name" value="ALDH-like"/>
    <property type="match status" value="1"/>
</dbReference>
<protein>
    <recommendedName>
        <fullName evidence="4">aldehyde dehydrogenase (NAD(+))</fullName>
        <ecNumber evidence="4">1.2.1.3</ecNumber>
    </recommendedName>
</protein>
<keyword evidence="2 6" id="KW-0560">Oxidoreductase</keyword>
<evidence type="ECO:0000256" key="4">
    <source>
        <dbReference type="ARBA" id="ARBA00024226"/>
    </source>
</evidence>
<feature type="domain" description="Aldehyde dehydrogenase" evidence="7">
    <location>
        <begin position="43"/>
        <end position="496"/>
    </location>
</feature>
<dbReference type="EC" id="1.2.1.3" evidence="4"/>
<name>A0A1K2HM10_9NEIS</name>
<dbReference type="EMBL" id="FPKR01000010">
    <property type="protein sequence ID" value="SFZ77725.1"/>
    <property type="molecule type" value="Genomic_DNA"/>
</dbReference>
<dbReference type="Proteomes" id="UP000186513">
    <property type="component" value="Unassembled WGS sequence"/>
</dbReference>
<dbReference type="InterPro" id="IPR015590">
    <property type="entry name" value="Aldehyde_DH_dom"/>
</dbReference>
<comment type="subunit">
    <text evidence="1">Homotetramer.</text>
</comment>
<evidence type="ECO:0000256" key="6">
    <source>
        <dbReference type="RuleBase" id="RU003345"/>
    </source>
</evidence>
<sequence>MPLPPDLIADLHLSDLAAEPQWPSALVAGAAHYADAPLRAMPSPIDGALLGHYAPATAGLVNHAVEAAHGAYLKWRSVPAPLRGELVRCIGNKIRQRKAALAQLITLETGKIVAEAEGEVQECIDICDFALGLSRQLHGLTMASERPQHRMMEQWLPLGAVGVITAFNFPMAVWSWNAMLALVCGDAVVWKPSEKTPLCAIALQRVVEESVDELSERVPAHICQLILGEQAAGERMAAHPLLPLLSATGSTRMGRSVAQQVAARLGRSLLELGGNNAAIVTPSADLELALRAIVFAAAGTAGQRCTSLRRLIVHDSVIDTVCARLTQAFDSLPVGDPRVEGTLVGPLIDADSYWAMQQALQAAEQQGAVRLSGGGRLEDGVPAGGHYVRPALLRVRGNLPVVREETFAPILYVMPYSELLDAIDLNNGVSQGLSSAIFTDSLREAEAFIGPAGSDCGIVNLNIGTSGAEIGAAFGGEKDSGGGREAGSDAWKNYMRRVSNTINYGDSLPLAQGIRFGQG</sequence>
<dbReference type="Pfam" id="PF00171">
    <property type="entry name" value="Aldedh"/>
    <property type="match status" value="1"/>
</dbReference>